<name>A0A5J5A992_9ASTE</name>
<dbReference type="Gene3D" id="1.10.600.10">
    <property type="entry name" value="Farnesyl Diphosphate Synthase"/>
    <property type="match status" value="1"/>
</dbReference>
<dbReference type="InterPro" id="IPR008949">
    <property type="entry name" value="Isoprenoid_synthase_dom_sf"/>
</dbReference>
<dbReference type="AlphaFoldDB" id="A0A5J5A992"/>
<evidence type="ECO:0000313" key="7">
    <source>
        <dbReference type="Proteomes" id="UP000325577"/>
    </source>
</evidence>
<dbReference type="InterPro" id="IPR034741">
    <property type="entry name" value="Terpene_cyclase-like_1_C"/>
</dbReference>
<dbReference type="InterPro" id="IPR005630">
    <property type="entry name" value="Terpene_synthase_metal-bd"/>
</dbReference>
<comment type="cofactor">
    <cofactor evidence="1">
        <name>Mg(2+)</name>
        <dbReference type="ChEBI" id="CHEBI:18420"/>
    </cofactor>
</comment>
<dbReference type="OrthoDB" id="1936865at2759"/>
<dbReference type="FunFam" id="1.10.600.10:FF:000007">
    <property type="entry name" value="Isoprene synthase, chloroplastic"/>
    <property type="match status" value="1"/>
</dbReference>
<organism evidence="6 7">
    <name type="scientific">Nyssa sinensis</name>
    <dbReference type="NCBI Taxonomy" id="561372"/>
    <lineage>
        <taxon>Eukaryota</taxon>
        <taxon>Viridiplantae</taxon>
        <taxon>Streptophyta</taxon>
        <taxon>Embryophyta</taxon>
        <taxon>Tracheophyta</taxon>
        <taxon>Spermatophyta</taxon>
        <taxon>Magnoliopsida</taxon>
        <taxon>eudicotyledons</taxon>
        <taxon>Gunneridae</taxon>
        <taxon>Pentapetalae</taxon>
        <taxon>asterids</taxon>
        <taxon>Cornales</taxon>
        <taxon>Nyssaceae</taxon>
        <taxon>Nyssa</taxon>
    </lineage>
</organism>
<reference evidence="6 7" key="1">
    <citation type="submission" date="2019-09" db="EMBL/GenBank/DDBJ databases">
        <title>A chromosome-level genome assembly of the Chinese tupelo Nyssa sinensis.</title>
        <authorList>
            <person name="Yang X."/>
            <person name="Kang M."/>
            <person name="Yang Y."/>
            <person name="Xiong H."/>
            <person name="Wang M."/>
            <person name="Zhang Z."/>
            <person name="Wang Z."/>
            <person name="Wu H."/>
            <person name="Ma T."/>
            <person name="Liu J."/>
            <person name="Xi Z."/>
        </authorList>
    </citation>
    <scope>NUCLEOTIDE SEQUENCE [LARGE SCALE GENOMIC DNA]</scope>
    <source>
        <strain evidence="6">J267</strain>
        <tissue evidence="6">Leaf</tissue>
    </source>
</reference>
<dbReference type="CDD" id="cd00684">
    <property type="entry name" value="Terpene_cyclase_plant_C1"/>
    <property type="match status" value="1"/>
</dbReference>
<dbReference type="Pfam" id="PF01397">
    <property type="entry name" value="Terpene_synth"/>
    <property type="match status" value="1"/>
</dbReference>
<evidence type="ECO:0000256" key="1">
    <source>
        <dbReference type="ARBA" id="ARBA00001946"/>
    </source>
</evidence>
<protein>
    <submittedName>
        <fullName evidence="6">Uncharacterized protein</fullName>
    </submittedName>
</protein>
<evidence type="ECO:0000256" key="2">
    <source>
        <dbReference type="ARBA" id="ARBA00022723"/>
    </source>
</evidence>
<gene>
    <name evidence="6" type="ORF">F0562_008335</name>
</gene>
<dbReference type="SFLD" id="SFLDG01019">
    <property type="entry name" value="Terpene_Cyclase_Like_1_C_Termi"/>
    <property type="match status" value="1"/>
</dbReference>
<accession>A0A5J5A992</accession>
<dbReference type="InterPro" id="IPR044814">
    <property type="entry name" value="Terpene_cyclase_plant_C1"/>
</dbReference>
<feature type="domain" description="Terpene synthase N-terminal" evidence="4">
    <location>
        <begin position="29"/>
        <end position="200"/>
    </location>
</feature>
<dbReference type="InterPro" id="IPR008930">
    <property type="entry name" value="Terpenoid_cyclase/PrenylTrfase"/>
</dbReference>
<dbReference type="Gene3D" id="1.50.10.130">
    <property type="entry name" value="Terpene synthase, N-terminal domain"/>
    <property type="match status" value="1"/>
</dbReference>
<feature type="domain" description="Terpene synthase metal-binding" evidence="5">
    <location>
        <begin position="258"/>
        <end position="496"/>
    </location>
</feature>
<evidence type="ECO:0000256" key="3">
    <source>
        <dbReference type="ARBA" id="ARBA00022842"/>
    </source>
</evidence>
<dbReference type="GO" id="GO:0000287">
    <property type="term" value="F:magnesium ion binding"/>
    <property type="evidence" value="ECO:0007669"/>
    <property type="project" value="InterPro"/>
</dbReference>
<dbReference type="InterPro" id="IPR050148">
    <property type="entry name" value="Terpene_synthase-like"/>
</dbReference>
<dbReference type="Proteomes" id="UP000325577">
    <property type="component" value="Linkage Group LG3"/>
</dbReference>
<evidence type="ECO:0000313" key="6">
    <source>
        <dbReference type="EMBL" id="KAA8526462.1"/>
    </source>
</evidence>
<dbReference type="GO" id="GO:0016102">
    <property type="term" value="P:diterpenoid biosynthetic process"/>
    <property type="evidence" value="ECO:0007669"/>
    <property type="project" value="InterPro"/>
</dbReference>
<dbReference type="SUPFAM" id="SSF48239">
    <property type="entry name" value="Terpenoid cyclases/Protein prenyltransferases"/>
    <property type="match status" value="1"/>
</dbReference>
<keyword evidence="2" id="KW-0479">Metal-binding</keyword>
<dbReference type="EMBL" id="CM018046">
    <property type="protein sequence ID" value="KAA8526462.1"/>
    <property type="molecule type" value="Genomic_DNA"/>
</dbReference>
<evidence type="ECO:0000259" key="4">
    <source>
        <dbReference type="Pfam" id="PF01397"/>
    </source>
</evidence>
<sequence length="554" mass="63734">MTRRFLCSATTQTNHPTAARGLANFQPSIWSHDFLESLKSDHIGEIYKKRAKKLEEEVRNMIEDEDAEPLTVLELIDDIQRLGLGYLFEKSITRALDKVTSSEESKKRIGESIHASSVYFRLLRQQGYKVSADLFKKFKDREGNFKTCTSEDVKGMLSLYEASYLAFEGENILDEAKVFTSMHLKEKVDSSMAEQVSHAMELPLHHRVQRLEARWYIEAYGKRKDANRLLLELSKLDFNMVQSTLQRDLQDMSRWWRDVGLANKLSFSRDRLVESFFWAVGMVFEPRFGKCRKGLTKVFALVTTIDDVYDVYGSLDELQLFTEAVDRWDINAVKHLPDYMKLCFLALYNTVNNMAYDTLKEQEKFVIPYLAKAWADLCKAFLQEANWNSSRSIPTLEDYLDNARISVSGVLQLVHAYFLASENVEKEALKCLENYHDLLHWPSVIFRLCNDLSTSSAELERGETANAISCYMHETGQSEELAREHISNMIDETWKKINKEVASASPFEKSFINIAINLARISRCTYQYGDGHGAPDVRAKNRVQSVIVNPISLT</sequence>
<dbReference type="GO" id="GO:0010333">
    <property type="term" value="F:terpene synthase activity"/>
    <property type="evidence" value="ECO:0007669"/>
    <property type="project" value="InterPro"/>
</dbReference>
<dbReference type="PANTHER" id="PTHR31225">
    <property type="entry name" value="OS04G0344100 PROTEIN-RELATED"/>
    <property type="match status" value="1"/>
</dbReference>
<keyword evidence="3" id="KW-0460">Magnesium</keyword>
<dbReference type="SFLD" id="SFLDG01604">
    <property type="entry name" value="Terpene_Cyclase_Like_1_C_Termi"/>
    <property type="match status" value="1"/>
</dbReference>
<dbReference type="InterPro" id="IPR036965">
    <property type="entry name" value="Terpene_synth_N_sf"/>
</dbReference>
<keyword evidence="7" id="KW-1185">Reference proteome</keyword>
<dbReference type="SUPFAM" id="SSF48576">
    <property type="entry name" value="Terpenoid synthases"/>
    <property type="match status" value="1"/>
</dbReference>
<proteinExistence type="predicted"/>
<dbReference type="InterPro" id="IPR001906">
    <property type="entry name" value="Terpene_synth_N"/>
</dbReference>
<dbReference type="PANTHER" id="PTHR31225:SF252">
    <property type="entry name" value="TERPENE SYNTHASE 12-RELATED"/>
    <property type="match status" value="1"/>
</dbReference>
<dbReference type="SFLD" id="SFLDS00005">
    <property type="entry name" value="Isoprenoid_Synthase_Type_I"/>
    <property type="match status" value="1"/>
</dbReference>
<evidence type="ECO:0000259" key="5">
    <source>
        <dbReference type="Pfam" id="PF03936"/>
    </source>
</evidence>
<dbReference type="FunFam" id="1.50.10.130:FF:000001">
    <property type="entry name" value="Isoprene synthase, chloroplastic"/>
    <property type="match status" value="1"/>
</dbReference>
<dbReference type="Pfam" id="PF03936">
    <property type="entry name" value="Terpene_synth_C"/>
    <property type="match status" value="1"/>
</dbReference>